<evidence type="ECO:0000256" key="4">
    <source>
        <dbReference type="ARBA" id="ARBA00022989"/>
    </source>
</evidence>
<feature type="transmembrane region" description="Helical" evidence="6">
    <location>
        <begin position="29"/>
        <end position="51"/>
    </location>
</feature>
<dbReference type="Gene3D" id="1.20.1250.20">
    <property type="entry name" value="MFS general substrate transporter like domains"/>
    <property type="match status" value="1"/>
</dbReference>
<dbReference type="WBParaSite" id="ASIM_0001826501-mRNA-1">
    <property type="protein sequence ID" value="ASIM_0001826501-mRNA-1"/>
    <property type="gene ID" value="ASIM_0001826501"/>
</dbReference>
<evidence type="ECO:0000259" key="7">
    <source>
        <dbReference type="PROSITE" id="PS50850"/>
    </source>
</evidence>
<comment type="subcellular location">
    <subcellularLocation>
        <location evidence="1">Membrane</location>
        <topology evidence="1">Multi-pass membrane protein</topology>
    </subcellularLocation>
</comment>
<gene>
    <name evidence="8" type="ORF">ASIM_LOCUS17666</name>
</gene>
<dbReference type="AlphaFoldDB" id="A0A0M3KBB8"/>
<evidence type="ECO:0000313" key="8">
    <source>
        <dbReference type="EMBL" id="VDK60983.1"/>
    </source>
</evidence>
<dbReference type="OrthoDB" id="5989317at2759"/>
<feature type="transmembrane region" description="Helical" evidence="6">
    <location>
        <begin position="185"/>
        <end position="206"/>
    </location>
</feature>
<proteinExistence type="inferred from homology"/>
<evidence type="ECO:0000256" key="6">
    <source>
        <dbReference type="SAM" id="Phobius"/>
    </source>
</evidence>
<feature type="transmembrane region" description="Helical" evidence="6">
    <location>
        <begin position="123"/>
        <end position="143"/>
    </location>
</feature>
<dbReference type="InterPro" id="IPR036259">
    <property type="entry name" value="MFS_trans_sf"/>
</dbReference>
<dbReference type="Pfam" id="PF12832">
    <property type="entry name" value="MFS_1_like"/>
    <property type="match status" value="1"/>
</dbReference>
<dbReference type="PANTHER" id="PTHR16172">
    <property type="entry name" value="MAJOR FACILITATOR SUPERFAMILY DOMAIN-CONTAINING PROTEIN 6-LIKE"/>
    <property type="match status" value="1"/>
</dbReference>
<reference evidence="8 9" key="2">
    <citation type="submission" date="2018-11" db="EMBL/GenBank/DDBJ databases">
        <authorList>
            <consortium name="Pathogen Informatics"/>
        </authorList>
    </citation>
    <scope>NUCLEOTIDE SEQUENCE [LARGE SCALE GENOMIC DNA]</scope>
</reference>
<evidence type="ECO:0000256" key="3">
    <source>
        <dbReference type="ARBA" id="ARBA00022692"/>
    </source>
</evidence>
<dbReference type="Proteomes" id="UP000267096">
    <property type="component" value="Unassembled WGS sequence"/>
</dbReference>
<sequence>MSKNCYFQSGPSEGSLWLATIKALLCGRVALYLLSLTTIGFGAGIIFGFLFWHLQDFGGSPTLFGVASVINHGSEIAAYFFCFRFINHFGHSKIMYFCLAANVFRFLFISLLTNPWMVLPLQALQGITLATCWASASSYISLISPPQLKSTAQTLCMLLFHGIGKGFGSIVGGFIIASVGTRMTFQIYSAIAFIVLVLNVGFNRLFKSDGVKYSQNFENEEDDDIPATLSEFCLKIIISVY</sequence>
<keyword evidence="9" id="KW-1185">Reference proteome</keyword>
<keyword evidence="4 6" id="KW-1133">Transmembrane helix</keyword>
<dbReference type="GO" id="GO:0022857">
    <property type="term" value="F:transmembrane transporter activity"/>
    <property type="evidence" value="ECO:0007669"/>
    <property type="project" value="InterPro"/>
</dbReference>
<keyword evidence="5 6" id="KW-0472">Membrane</keyword>
<evidence type="ECO:0000256" key="1">
    <source>
        <dbReference type="ARBA" id="ARBA00004141"/>
    </source>
</evidence>
<dbReference type="EMBL" id="UYRR01034411">
    <property type="protein sequence ID" value="VDK60983.1"/>
    <property type="molecule type" value="Genomic_DNA"/>
</dbReference>
<feature type="transmembrane region" description="Helical" evidence="6">
    <location>
        <begin position="63"/>
        <end position="82"/>
    </location>
</feature>
<dbReference type="GO" id="GO:0016020">
    <property type="term" value="C:membrane"/>
    <property type="evidence" value="ECO:0007669"/>
    <property type="project" value="UniProtKB-SubCell"/>
</dbReference>
<evidence type="ECO:0000313" key="9">
    <source>
        <dbReference type="Proteomes" id="UP000267096"/>
    </source>
</evidence>
<feature type="transmembrane region" description="Helical" evidence="6">
    <location>
        <begin position="155"/>
        <end position="179"/>
    </location>
</feature>
<evidence type="ECO:0000256" key="5">
    <source>
        <dbReference type="ARBA" id="ARBA00023136"/>
    </source>
</evidence>
<feature type="transmembrane region" description="Helical" evidence="6">
    <location>
        <begin position="94"/>
        <end position="117"/>
    </location>
</feature>
<evidence type="ECO:0000313" key="10">
    <source>
        <dbReference type="WBParaSite" id="ASIM_0001826501-mRNA-1"/>
    </source>
</evidence>
<dbReference type="InterPro" id="IPR024989">
    <property type="entry name" value="MFS_assoc_dom"/>
</dbReference>
<reference evidence="10" key="1">
    <citation type="submission" date="2017-02" db="UniProtKB">
        <authorList>
            <consortium name="WormBaseParasite"/>
        </authorList>
    </citation>
    <scope>IDENTIFICATION</scope>
</reference>
<accession>A0A0M3KBB8</accession>
<feature type="domain" description="Major facilitator superfamily (MFS) profile" evidence="7">
    <location>
        <begin position="28"/>
        <end position="241"/>
    </location>
</feature>
<keyword evidence="3 6" id="KW-0812">Transmembrane</keyword>
<dbReference type="PANTHER" id="PTHR16172:SF2">
    <property type="entry name" value="MAJOR FACILITATOR SUPERFAMILY DOMAIN-CONTAINING PROTEIN 6"/>
    <property type="match status" value="1"/>
</dbReference>
<name>A0A0M3KBB8_ANISI</name>
<dbReference type="InterPro" id="IPR020846">
    <property type="entry name" value="MFS_dom"/>
</dbReference>
<comment type="similarity">
    <text evidence="2">Belongs to the major facilitator superfamily. MFSD6 family.</text>
</comment>
<dbReference type="SUPFAM" id="SSF103473">
    <property type="entry name" value="MFS general substrate transporter"/>
    <property type="match status" value="1"/>
</dbReference>
<dbReference type="PROSITE" id="PS50850">
    <property type="entry name" value="MFS"/>
    <property type="match status" value="1"/>
</dbReference>
<protein>
    <submittedName>
        <fullName evidence="10">MFS domain-containing protein</fullName>
    </submittedName>
</protein>
<organism evidence="10">
    <name type="scientific">Anisakis simplex</name>
    <name type="common">Herring worm</name>
    <dbReference type="NCBI Taxonomy" id="6269"/>
    <lineage>
        <taxon>Eukaryota</taxon>
        <taxon>Metazoa</taxon>
        <taxon>Ecdysozoa</taxon>
        <taxon>Nematoda</taxon>
        <taxon>Chromadorea</taxon>
        <taxon>Rhabditida</taxon>
        <taxon>Spirurina</taxon>
        <taxon>Ascaridomorpha</taxon>
        <taxon>Ascaridoidea</taxon>
        <taxon>Anisakidae</taxon>
        <taxon>Anisakis</taxon>
        <taxon>Anisakis simplex complex</taxon>
    </lineage>
</organism>
<evidence type="ECO:0000256" key="2">
    <source>
        <dbReference type="ARBA" id="ARBA00005241"/>
    </source>
</evidence>
<dbReference type="InterPro" id="IPR051717">
    <property type="entry name" value="MFS_MFSD6"/>
</dbReference>